<dbReference type="AlphaFoldDB" id="A0A5C6FDX9"/>
<dbReference type="Proteomes" id="UP000317977">
    <property type="component" value="Unassembled WGS sequence"/>
</dbReference>
<dbReference type="PANTHER" id="PTHR12526">
    <property type="entry name" value="GLYCOSYLTRANSFERASE"/>
    <property type="match status" value="1"/>
</dbReference>
<protein>
    <submittedName>
        <fullName evidence="1">Capsular glucan synthase</fullName>
        <ecNumber evidence="1">2.4.1.21</ecNumber>
    </submittedName>
</protein>
<evidence type="ECO:0000313" key="2">
    <source>
        <dbReference type="Proteomes" id="UP000317977"/>
    </source>
</evidence>
<organism evidence="1 2">
    <name type="scientific">Rubripirellula reticaptiva</name>
    <dbReference type="NCBI Taxonomy" id="2528013"/>
    <lineage>
        <taxon>Bacteria</taxon>
        <taxon>Pseudomonadati</taxon>
        <taxon>Planctomycetota</taxon>
        <taxon>Planctomycetia</taxon>
        <taxon>Pirellulales</taxon>
        <taxon>Pirellulaceae</taxon>
        <taxon>Rubripirellula</taxon>
    </lineage>
</organism>
<accession>A0A5C6FDX9</accession>
<gene>
    <name evidence="1" type="primary">glgA_2</name>
    <name evidence="1" type="ORF">Poly59_12170</name>
</gene>
<name>A0A5C6FDX9_9BACT</name>
<keyword evidence="1" id="KW-0328">Glycosyltransferase</keyword>
<keyword evidence="1" id="KW-0808">Transferase</keyword>
<dbReference type="SUPFAM" id="SSF53756">
    <property type="entry name" value="UDP-Glycosyltransferase/glycogen phosphorylase"/>
    <property type="match status" value="1"/>
</dbReference>
<proteinExistence type="predicted"/>
<dbReference type="EC" id="2.4.1.21" evidence="1"/>
<dbReference type="OrthoDB" id="9795068at2"/>
<evidence type="ECO:0000313" key="1">
    <source>
        <dbReference type="EMBL" id="TWU58306.1"/>
    </source>
</evidence>
<comment type="caution">
    <text evidence="1">The sequence shown here is derived from an EMBL/GenBank/DDBJ whole genome shotgun (WGS) entry which is preliminary data.</text>
</comment>
<dbReference type="Gene3D" id="3.40.50.2000">
    <property type="entry name" value="Glycogen Phosphorylase B"/>
    <property type="match status" value="2"/>
</dbReference>
<dbReference type="EMBL" id="SJPX01000001">
    <property type="protein sequence ID" value="TWU58306.1"/>
    <property type="molecule type" value="Genomic_DNA"/>
</dbReference>
<keyword evidence="2" id="KW-1185">Reference proteome</keyword>
<dbReference type="Pfam" id="PF13692">
    <property type="entry name" value="Glyco_trans_1_4"/>
    <property type="match status" value="1"/>
</dbReference>
<reference evidence="1 2" key="1">
    <citation type="submission" date="2019-02" db="EMBL/GenBank/DDBJ databases">
        <title>Deep-cultivation of Planctomycetes and their phenomic and genomic characterization uncovers novel biology.</title>
        <authorList>
            <person name="Wiegand S."/>
            <person name="Jogler M."/>
            <person name="Boedeker C."/>
            <person name="Pinto D."/>
            <person name="Vollmers J."/>
            <person name="Rivas-Marin E."/>
            <person name="Kohn T."/>
            <person name="Peeters S.H."/>
            <person name="Heuer A."/>
            <person name="Rast P."/>
            <person name="Oberbeckmann S."/>
            <person name="Bunk B."/>
            <person name="Jeske O."/>
            <person name="Meyerdierks A."/>
            <person name="Storesund J.E."/>
            <person name="Kallscheuer N."/>
            <person name="Luecker S."/>
            <person name="Lage O.M."/>
            <person name="Pohl T."/>
            <person name="Merkel B.J."/>
            <person name="Hornburger P."/>
            <person name="Mueller R.-W."/>
            <person name="Bruemmer F."/>
            <person name="Labrenz M."/>
            <person name="Spormann A.M."/>
            <person name="Op Den Camp H."/>
            <person name="Overmann J."/>
            <person name="Amann R."/>
            <person name="Jetten M.S.M."/>
            <person name="Mascher T."/>
            <person name="Medema M.H."/>
            <person name="Devos D.P."/>
            <person name="Kaster A.-K."/>
            <person name="Ovreas L."/>
            <person name="Rohde M."/>
            <person name="Galperin M.Y."/>
            <person name="Jogler C."/>
        </authorList>
    </citation>
    <scope>NUCLEOTIDE SEQUENCE [LARGE SCALE GENOMIC DNA]</scope>
    <source>
        <strain evidence="1 2">Poly59</strain>
    </source>
</reference>
<dbReference type="GO" id="GO:0009011">
    <property type="term" value="F:alpha-1,4-glucan glucosyltransferase (ADP-glucose donor) activity"/>
    <property type="evidence" value="ECO:0007669"/>
    <property type="project" value="UniProtKB-EC"/>
</dbReference>
<dbReference type="PANTHER" id="PTHR12526:SF635">
    <property type="entry name" value="GLYCOSYL TRANSFERASE GROUP 1"/>
    <property type="match status" value="1"/>
</dbReference>
<sequence length="416" mass="45512">MRIAHLTAFMHGGASALQRIHGGLRQADIDSHVFAVCDGESSPSQAIIHLPVPRPSKWDRRKSKWASRLHIATENGWQARIKTASKGNADYEAFSPPAALVNVDLSPVLASADVLHVHWTGDVVDYRTFFGQIDIPVVWTLHDQNPYLGGFHYQGDVDAATGMLDLEYECRQIKRDAISNLKLAVVGNSRWNLQQSASTDVLPKTAIKETIYLPLPIENYSPLDKHKSKIAIGIPADRFVIGFACAAMGNRRKGLADLLHAMTLLPESIQKKTTLISFGHPPSKTLQQRIPIQWLHQGQLNGGAEQSPIYSAMDVFVFPSIEEAFGQTALESMACQTPVVGTAVGGIPEMVIDGQTGLLTPPRSPGLLCDAIIRLHDDAHAREAMGAAGRELAIAQHSPKQITQQHIDLYQRLCST</sequence>
<dbReference type="RefSeq" id="WP_146533063.1">
    <property type="nucleotide sequence ID" value="NZ_SJPX01000001.1"/>
</dbReference>